<gene>
    <name evidence="3" type="ORF">ACFSQT_36715</name>
</gene>
<reference evidence="4" key="1">
    <citation type="journal article" date="2019" name="Int. J. Syst. Evol. Microbiol.">
        <title>The Global Catalogue of Microorganisms (GCM) 10K type strain sequencing project: providing services to taxonomists for standard genome sequencing and annotation.</title>
        <authorList>
            <consortium name="The Broad Institute Genomics Platform"/>
            <consortium name="The Broad Institute Genome Sequencing Center for Infectious Disease"/>
            <person name="Wu L."/>
            <person name="Ma J."/>
        </authorList>
    </citation>
    <scope>NUCLEOTIDE SEQUENCE [LARGE SCALE GENOMIC DNA]</scope>
    <source>
        <strain evidence="4">CGMCC 1.16226</strain>
    </source>
</reference>
<dbReference type="Proteomes" id="UP001597349">
    <property type="component" value="Unassembled WGS sequence"/>
</dbReference>
<dbReference type="Gene3D" id="3.50.50.60">
    <property type="entry name" value="FAD/NAD(P)-binding domain"/>
    <property type="match status" value="1"/>
</dbReference>
<dbReference type="SUPFAM" id="SSF51905">
    <property type="entry name" value="FAD/NAD(P)-binding domain"/>
    <property type="match status" value="1"/>
</dbReference>
<organism evidence="3 4">
    <name type="scientific">Mesorhizobium calcicola</name>
    <dbReference type="NCBI Taxonomy" id="1300310"/>
    <lineage>
        <taxon>Bacteria</taxon>
        <taxon>Pseudomonadati</taxon>
        <taxon>Pseudomonadota</taxon>
        <taxon>Alphaproteobacteria</taxon>
        <taxon>Hyphomicrobiales</taxon>
        <taxon>Phyllobacteriaceae</taxon>
        <taxon>Mesorhizobium</taxon>
    </lineage>
</organism>
<keyword evidence="1" id="KW-0560">Oxidoreductase</keyword>
<evidence type="ECO:0000313" key="3">
    <source>
        <dbReference type="EMBL" id="MFD2058434.1"/>
    </source>
</evidence>
<feature type="domain" description="FAD dependent oxidoreductase" evidence="2">
    <location>
        <begin position="21"/>
        <end position="69"/>
    </location>
</feature>
<dbReference type="RefSeq" id="WP_379026913.1">
    <property type="nucleotide sequence ID" value="NZ_JBHUGY010000074.1"/>
</dbReference>
<comment type="caution">
    <text evidence="3">The sequence shown here is derived from an EMBL/GenBank/DDBJ whole genome shotgun (WGS) entry which is preliminary data.</text>
</comment>
<dbReference type="InterPro" id="IPR006076">
    <property type="entry name" value="FAD-dep_OxRdtase"/>
</dbReference>
<proteinExistence type="predicted"/>
<keyword evidence="4" id="KW-1185">Reference proteome</keyword>
<evidence type="ECO:0000313" key="4">
    <source>
        <dbReference type="Proteomes" id="UP001597349"/>
    </source>
</evidence>
<dbReference type="Pfam" id="PF01266">
    <property type="entry name" value="DAO"/>
    <property type="match status" value="1"/>
</dbReference>
<evidence type="ECO:0000256" key="1">
    <source>
        <dbReference type="ARBA" id="ARBA00023002"/>
    </source>
</evidence>
<evidence type="ECO:0000259" key="2">
    <source>
        <dbReference type="Pfam" id="PF01266"/>
    </source>
</evidence>
<accession>A0ABW4WPT7</accession>
<protein>
    <submittedName>
        <fullName evidence="3">FAD-dependent oxidoreductase</fullName>
    </submittedName>
</protein>
<name>A0ABW4WPT7_9HYPH</name>
<dbReference type="EMBL" id="JBHUGY010000074">
    <property type="protein sequence ID" value="MFD2058434.1"/>
    <property type="molecule type" value="Genomic_DNA"/>
</dbReference>
<sequence length="98" mass="10531">MFRFPQDRPAHQAERSLRRAFRSIHSLLAPEGVPAIGEINTIPGFFLAAGFSGHGFGIGPGAGHLVADLVTGSKPIVDPKSYDPRRFDASAWGKVADF</sequence>
<dbReference type="InterPro" id="IPR036188">
    <property type="entry name" value="FAD/NAD-bd_sf"/>
</dbReference>